<sequence>MTEKEIISALKYVSRMRPEFMLSEMRNYIKSEVSLQDIHRAVQPVLADLGLDAIPADGDYRIVRAPKGNIELTAAEVEKNGMFFRSPAVSRKLERIVEQYIEKKTGKSWDDPVILERIRKAVLSQKADYWKEGRSRKITYEKGYDVVGYLAYQFPVYFVQFQHILYGMAKEGLLKTRMKILDVGSGPGTVPLAITDLYNRLDDHRATIYSVEMFDENIEAYRFIVPQYAGIKSRISVEEPIKADIGKLDTDLLPDKLDLVVFSNVLNEIRGMAIEEKAELVKKISDRLAQDGNIIIIEPADKVNSTEARKLALALKARGLGIYSPCSFIWGTGCNPTECWSFEQQQDIEPTRLMRKMTECEEPYRYLNTDIKYTYVILRRDRLTKVRFRVPPKAKFARLSKLAIHTGKRINVVCSLMSGDLGDEKYSLYKICDGTSVKQVYAVLPAGSVTEDNELLRKAAYGSVITIENVLVKYNEATDSYNLLVGKGTMVSLVEE</sequence>
<evidence type="ECO:0000256" key="4">
    <source>
        <dbReference type="ARBA" id="ARBA00023014"/>
    </source>
</evidence>
<keyword evidence="2" id="KW-0809">Transit peptide</keyword>
<dbReference type="Pfam" id="PF09243">
    <property type="entry name" value="Rsm22"/>
    <property type="match status" value="1"/>
</dbReference>
<dbReference type="EMBL" id="JTEO01000005">
    <property type="protein sequence ID" value="MCQ6963270.1"/>
    <property type="molecule type" value="Genomic_DNA"/>
</dbReference>
<proteinExistence type="predicted"/>
<evidence type="ECO:0000256" key="1">
    <source>
        <dbReference type="ARBA" id="ARBA00022723"/>
    </source>
</evidence>
<comment type="caution">
    <text evidence="7">The sequence shown here is derived from an EMBL/GenBank/DDBJ whole genome shotgun (WGS) entry which is preliminary data.</text>
</comment>
<keyword evidence="1" id="KW-0479">Metal-binding</keyword>
<dbReference type="Pfam" id="PF26486">
    <property type="entry name" value="DUF8157"/>
    <property type="match status" value="1"/>
</dbReference>
<dbReference type="GO" id="GO:0006412">
    <property type="term" value="P:translation"/>
    <property type="evidence" value="ECO:0007669"/>
    <property type="project" value="InterPro"/>
</dbReference>
<keyword evidence="7" id="KW-0808">Transferase</keyword>
<dbReference type="RefSeq" id="WP_256623106.1">
    <property type="nucleotide sequence ID" value="NZ_JTEO01000005.1"/>
</dbReference>
<dbReference type="GO" id="GO:0046872">
    <property type="term" value="F:metal ion binding"/>
    <property type="evidence" value="ECO:0007669"/>
    <property type="project" value="UniProtKB-KW"/>
</dbReference>
<evidence type="ECO:0000259" key="5">
    <source>
        <dbReference type="Pfam" id="PF26486"/>
    </source>
</evidence>
<reference evidence="7 8" key="1">
    <citation type="journal article" date="2011" name="Appl. Environ. Microbiol.">
        <title>Methanogenic archaea isolated from Taiwan's Chelungpu fault.</title>
        <authorList>
            <person name="Wu S.Y."/>
            <person name="Lai M.C."/>
        </authorList>
    </citation>
    <scope>NUCLEOTIDE SEQUENCE [LARGE SCALE GENOMIC DNA]</scope>
    <source>
        <strain evidence="7 8">St545Mb</strain>
    </source>
</reference>
<dbReference type="CDD" id="cd02440">
    <property type="entry name" value="AdoMet_MTases"/>
    <property type="match status" value="1"/>
</dbReference>
<evidence type="ECO:0000259" key="6">
    <source>
        <dbReference type="Pfam" id="PF26487"/>
    </source>
</evidence>
<dbReference type="GO" id="GO:0051536">
    <property type="term" value="F:iron-sulfur cluster binding"/>
    <property type="evidence" value="ECO:0007669"/>
    <property type="project" value="UniProtKB-KW"/>
</dbReference>
<evidence type="ECO:0000256" key="3">
    <source>
        <dbReference type="ARBA" id="ARBA00023004"/>
    </source>
</evidence>
<keyword evidence="7" id="KW-0489">Methyltransferase</keyword>
<keyword evidence="4" id="KW-0411">Iron-sulfur</keyword>
<evidence type="ECO:0000256" key="2">
    <source>
        <dbReference type="ARBA" id="ARBA00022946"/>
    </source>
</evidence>
<accession>A0AAE3HB02</accession>
<dbReference type="Pfam" id="PF26487">
    <property type="entry name" value="DUF8157_C"/>
    <property type="match status" value="1"/>
</dbReference>
<feature type="domain" description="DUF8157" evidence="5">
    <location>
        <begin position="4"/>
        <end position="51"/>
    </location>
</feature>
<keyword evidence="8" id="KW-1185">Reference proteome</keyword>
<protein>
    <submittedName>
        <fullName evidence="7">Methyltransferase</fullName>
    </submittedName>
</protein>
<dbReference type="InterPro" id="IPR058470">
    <property type="entry name" value="DUF8157_N"/>
</dbReference>
<dbReference type="SUPFAM" id="SSF53335">
    <property type="entry name" value="S-adenosyl-L-methionine-dependent methyltransferases"/>
    <property type="match status" value="1"/>
</dbReference>
<evidence type="ECO:0000313" key="8">
    <source>
        <dbReference type="Proteomes" id="UP001206983"/>
    </source>
</evidence>
<keyword evidence="3" id="KW-0408">Iron</keyword>
<dbReference type="InterPro" id="IPR029063">
    <property type="entry name" value="SAM-dependent_MTases_sf"/>
</dbReference>
<gene>
    <name evidence="7" type="ORF">PV02_09050</name>
</gene>
<dbReference type="Gene3D" id="3.40.50.150">
    <property type="entry name" value="Vaccinia Virus protein VP39"/>
    <property type="match status" value="1"/>
</dbReference>
<name>A0AAE3HB02_9EURY</name>
<dbReference type="GO" id="GO:0008168">
    <property type="term" value="F:methyltransferase activity"/>
    <property type="evidence" value="ECO:0007669"/>
    <property type="project" value="UniProtKB-KW"/>
</dbReference>
<dbReference type="InterPro" id="IPR015324">
    <property type="entry name" value="Ribosomal_Rsm22-like"/>
</dbReference>
<dbReference type="GO" id="GO:0032259">
    <property type="term" value="P:methylation"/>
    <property type="evidence" value="ECO:0007669"/>
    <property type="project" value="UniProtKB-KW"/>
</dbReference>
<dbReference type="Proteomes" id="UP001206983">
    <property type="component" value="Unassembled WGS sequence"/>
</dbReference>
<feature type="domain" description="DUF8157" evidence="6">
    <location>
        <begin position="401"/>
        <end position="493"/>
    </location>
</feature>
<dbReference type="InterPro" id="IPR058959">
    <property type="entry name" value="DUF8157_C"/>
</dbReference>
<dbReference type="AlphaFoldDB" id="A0AAE3HB02"/>
<evidence type="ECO:0000313" key="7">
    <source>
        <dbReference type="EMBL" id="MCQ6963270.1"/>
    </source>
</evidence>
<organism evidence="7 8">
    <name type="scientific">Methanolobus chelungpuianus</name>
    <dbReference type="NCBI Taxonomy" id="502115"/>
    <lineage>
        <taxon>Archaea</taxon>
        <taxon>Methanobacteriati</taxon>
        <taxon>Methanobacteriota</taxon>
        <taxon>Stenosarchaea group</taxon>
        <taxon>Methanomicrobia</taxon>
        <taxon>Methanosarcinales</taxon>
        <taxon>Methanosarcinaceae</taxon>
        <taxon>Methanolobus</taxon>
    </lineage>
</organism>